<dbReference type="PANTHER" id="PTHR34986">
    <property type="entry name" value="EVOLVED BETA-GALACTOSIDASE SUBUNIT BETA"/>
    <property type="match status" value="1"/>
</dbReference>
<dbReference type="InterPro" id="IPR004375">
    <property type="entry name" value="NanQ/TabA/YiaL"/>
</dbReference>
<comment type="caution">
    <text evidence="1">The sequence shown here is derived from an EMBL/GenBank/DDBJ whole genome shotgun (WGS) entry which is preliminary data.</text>
</comment>
<dbReference type="EMBL" id="FPAV01000010">
    <property type="protein sequence ID" value="SFU04789.1"/>
    <property type="molecule type" value="Genomic_DNA"/>
</dbReference>
<organism evidence="1 4">
    <name type="scientific">Kosakonia radicincitans</name>
    <dbReference type="NCBI Taxonomy" id="283686"/>
    <lineage>
        <taxon>Bacteria</taxon>
        <taxon>Pseudomonadati</taxon>
        <taxon>Pseudomonadota</taxon>
        <taxon>Gammaproteobacteria</taxon>
        <taxon>Enterobacterales</taxon>
        <taxon>Enterobacteriaceae</taxon>
        <taxon>Kosakonia</taxon>
    </lineage>
</organism>
<dbReference type="PANTHER" id="PTHR34986:SF1">
    <property type="entry name" value="PROTEIN YIAL"/>
    <property type="match status" value="1"/>
</dbReference>
<dbReference type="KEGG" id="krd:A3780_02480"/>
<dbReference type="SUPFAM" id="SSF51197">
    <property type="entry name" value="Clavaminate synthase-like"/>
    <property type="match status" value="1"/>
</dbReference>
<sequence>MIIDTLSAGAVNPLYPAIIRQTLQAILDKKPHSLAAGKYPLQGDSVFFSVVEGHTKPLAEQRPEFHRQYIDIHIVLDGEEVVGAGVDGLPLELSEPFNDAYDLGFCQHIASETLIHLQPEELAIIFPLELHRPMCSLTSPAPLRKIVVKIDAALLKINA</sequence>
<dbReference type="Gene3D" id="2.60.120.370">
    <property type="entry name" value="YhcH/YjgK/YiaL"/>
    <property type="match status" value="1"/>
</dbReference>
<dbReference type="Pfam" id="PF04074">
    <property type="entry name" value="DUF386"/>
    <property type="match status" value="1"/>
</dbReference>
<accession>A0AAX2ESH6</accession>
<name>A0AAX2ESH6_9ENTR</name>
<dbReference type="EMBL" id="FOYJ01000005">
    <property type="protein sequence ID" value="SFR14365.1"/>
    <property type="molecule type" value="Genomic_DNA"/>
</dbReference>
<dbReference type="RefSeq" id="WP_007373096.1">
    <property type="nucleotide sequence ID" value="NZ_CP015113.1"/>
</dbReference>
<dbReference type="GO" id="GO:0005829">
    <property type="term" value="C:cytosol"/>
    <property type="evidence" value="ECO:0007669"/>
    <property type="project" value="TreeGrafter"/>
</dbReference>
<dbReference type="InterPro" id="IPR037012">
    <property type="entry name" value="NanQ/TabA/YiaL_sf"/>
</dbReference>
<evidence type="ECO:0000313" key="4">
    <source>
        <dbReference type="Proteomes" id="UP000199173"/>
    </source>
</evidence>
<dbReference type="Proteomes" id="UP000198760">
    <property type="component" value="Unassembled WGS sequence"/>
</dbReference>
<reference evidence="3 4" key="1">
    <citation type="submission" date="2016-10" db="EMBL/GenBank/DDBJ databases">
        <authorList>
            <person name="Varghese N."/>
            <person name="Submissions S."/>
        </authorList>
    </citation>
    <scope>NUCLEOTIDE SEQUENCE [LARGE SCALE GENOMIC DNA]</scope>
    <source>
        <strain evidence="2 3">NFIX06</strain>
        <strain evidence="1 4">NFIX08</strain>
    </source>
</reference>
<dbReference type="NCBIfam" id="TIGR00022">
    <property type="entry name" value="YhcH/YjgK/YiaL family protein"/>
    <property type="match status" value="1"/>
</dbReference>
<protein>
    <submittedName>
        <fullName evidence="1">YhcH/YjgK/YiaL family protein</fullName>
    </submittedName>
</protein>
<evidence type="ECO:0000313" key="2">
    <source>
        <dbReference type="EMBL" id="SFU04789.1"/>
    </source>
</evidence>
<keyword evidence="3" id="KW-1185">Reference proteome</keyword>
<gene>
    <name evidence="2" type="ORF">SAMN03159428_03698</name>
    <name evidence="1" type="ORF">SAMN03159514_02527</name>
</gene>
<dbReference type="AlphaFoldDB" id="A0AAX2ESH6"/>
<evidence type="ECO:0000313" key="1">
    <source>
        <dbReference type="EMBL" id="SFR14365.1"/>
    </source>
</evidence>
<evidence type="ECO:0000313" key="3">
    <source>
        <dbReference type="Proteomes" id="UP000198760"/>
    </source>
</evidence>
<proteinExistence type="predicted"/>
<dbReference type="Proteomes" id="UP000199173">
    <property type="component" value="Unassembled WGS sequence"/>
</dbReference>